<proteinExistence type="predicted"/>
<reference evidence="1 2" key="3">
    <citation type="journal article" date="2022" name="Microbiol. Spectr.">
        <title>Folding features and dynamics of 3D genome architecture in plant fungal pathogens.</title>
        <authorList>
            <person name="Xia C."/>
        </authorList>
    </citation>
    <scope>NUCLEOTIDE SEQUENCE [LARGE SCALE GENOMIC DNA]</scope>
    <source>
        <strain evidence="1 2">93-210</strain>
    </source>
</reference>
<reference evidence="2" key="2">
    <citation type="journal article" date="2018" name="Mol. Plant Microbe Interact.">
        <title>Genome sequence resources for the wheat stripe rust pathogen (Puccinia striiformis f. sp. tritici) and the barley stripe rust pathogen (Puccinia striiformis f. sp. hordei).</title>
        <authorList>
            <person name="Xia C."/>
            <person name="Wang M."/>
            <person name="Yin C."/>
            <person name="Cornejo O.E."/>
            <person name="Hulbert S.H."/>
            <person name="Chen X."/>
        </authorList>
    </citation>
    <scope>NUCLEOTIDE SEQUENCE [LARGE SCALE GENOMIC DNA]</scope>
    <source>
        <strain evidence="2">93-210</strain>
    </source>
</reference>
<evidence type="ECO:0000313" key="2">
    <source>
        <dbReference type="Proteomes" id="UP001060170"/>
    </source>
</evidence>
<protein>
    <submittedName>
        <fullName evidence="1">Uncharacterized protein</fullName>
    </submittedName>
</protein>
<gene>
    <name evidence="1" type="ORF">MJO28_004423</name>
</gene>
<comment type="caution">
    <text evidence="1">The sequence shown here is derived from an EMBL/GenBank/DDBJ whole genome shotgun (WGS) entry which is preliminary data.</text>
</comment>
<dbReference type="Proteomes" id="UP001060170">
    <property type="component" value="Chromosome 4"/>
</dbReference>
<name>A0ACC0EQL4_9BASI</name>
<sequence length="349" mass="38503">MSSAILLAQSNQGSAHSGIHSLAVWASLAWSILTWVFGLGIASGWTKVSSPSVLSPWDADLEHMDWTAFQGGAMQFLAMHATHLLPHMEDANLSKKIDWFASINNRPKGAHDLTFLVKGNVGFLDFREAALAADPAHLKVRMSMIDPRDLTPLLVQASQDMCTPVVYGLLAQSFKRKITTYPNLEHQTNHPDEPVPKHHCKGAAIDLDEIEIIELEPAIPSPGPSNGPPEKKKFRSPMPPSRIAMERIPMEEYLNVAHIPADDVATRDLPLECGITHWSHFRSSDEDDLMALGFRAGPARLLWEGVPRLDEYVDAMERGYRPASTPPPASGPGLAHQVIYDIELELLLN</sequence>
<reference evidence="2" key="1">
    <citation type="journal article" date="2018" name="BMC Genomics">
        <title>Genomic insights into host adaptation between the wheat stripe rust pathogen (Puccinia striiformis f. sp. tritici) and the barley stripe rust pathogen (Puccinia striiformis f. sp. hordei).</title>
        <authorList>
            <person name="Xia C."/>
            <person name="Wang M."/>
            <person name="Yin C."/>
            <person name="Cornejo O.E."/>
            <person name="Hulbert S.H."/>
            <person name="Chen X."/>
        </authorList>
    </citation>
    <scope>NUCLEOTIDE SEQUENCE [LARGE SCALE GENOMIC DNA]</scope>
    <source>
        <strain evidence="2">93-210</strain>
    </source>
</reference>
<keyword evidence="2" id="KW-1185">Reference proteome</keyword>
<organism evidence="1 2">
    <name type="scientific">Puccinia striiformis f. sp. tritici</name>
    <dbReference type="NCBI Taxonomy" id="168172"/>
    <lineage>
        <taxon>Eukaryota</taxon>
        <taxon>Fungi</taxon>
        <taxon>Dikarya</taxon>
        <taxon>Basidiomycota</taxon>
        <taxon>Pucciniomycotina</taxon>
        <taxon>Pucciniomycetes</taxon>
        <taxon>Pucciniales</taxon>
        <taxon>Pucciniaceae</taxon>
        <taxon>Puccinia</taxon>
    </lineage>
</organism>
<dbReference type="EMBL" id="CM045868">
    <property type="protein sequence ID" value="KAI7957328.1"/>
    <property type="molecule type" value="Genomic_DNA"/>
</dbReference>
<evidence type="ECO:0000313" key="1">
    <source>
        <dbReference type="EMBL" id="KAI7957328.1"/>
    </source>
</evidence>
<accession>A0ACC0EQL4</accession>